<organism evidence="2 3">
    <name type="scientific">Acrocarpospora corrugata</name>
    <dbReference type="NCBI Taxonomy" id="35763"/>
    <lineage>
        <taxon>Bacteria</taxon>
        <taxon>Bacillati</taxon>
        <taxon>Actinomycetota</taxon>
        <taxon>Actinomycetes</taxon>
        <taxon>Streptosporangiales</taxon>
        <taxon>Streptosporangiaceae</taxon>
        <taxon>Acrocarpospora</taxon>
    </lineage>
</organism>
<evidence type="ECO:0000256" key="1">
    <source>
        <dbReference type="SAM" id="Phobius"/>
    </source>
</evidence>
<reference evidence="2 3" key="1">
    <citation type="submission" date="2019-10" db="EMBL/GenBank/DDBJ databases">
        <title>Whole genome shotgun sequence of Acrocarpospora corrugata NBRC 13972.</title>
        <authorList>
            <person name="Ichikawa N."/>
            <person name="Kimura A."/>
            <person name="Kitahashi Y."/>
            <person name="Komaki H."/>
            <person name="Oguchi A."/>
        </authorList>
    </citation>
    <scope>NUCLEOTIDE SEQUENCE [LARGE SCALE GENOMIC DNA]</scope>
    <source>
        <strain evidence="2 3">NBRC 13972</strain>
    </source>
</reference>
<name>A0A5M3WDC9_9ACTN</name>
<comment type="caution">
    <text evidence="2">The sequence shown here is derived from an EMBL/GenBank/DDBJ whole genome shotgun (WGS) entry which is preliminary data.</text>
</comment>
<keyword evidence="1" id="KW-0472">Membrane</keyword>
<feature type="transmembrane region" description="Helical" evidence="1">
    <location>
        <begin position="53"/>
        <end position="77"/>
    </location>
</feature>
<protein>
    <submittedName>
        <fullName evidence="2">Uncharacterized protein</fullName>
    </submittedName>
</protein>
<dbReference type="Proteomes" id="UP000334990">
    <property type="component" value="Unassembled WGS sequence"/>
</dbReference>
<evidence type="ECO:0000313" key="3">
    <source>
        <dbReference type="Proteomes" id="UP000334990"/>
    </source>
</evidence>
<keyword evidence="3" id="KW-1185">Reference proteome</keyword>
<dbReference type="EMBL" id="BLAD01000144">
    <property type="protein sequence ID" value="GES06270.1"/>
    <property type="molecule type" value="Genomic_DNA"/>
</dbReference>
<feature type="transmembrane region" description="Helical" evidence="1">
    <location>
        <begin position="20"/>
        <end position="41"/>
    </location>
</feature>
<sequence>MVVGARAYLGTRGQPITSRVLVRIEWLFLALTLGMNTWQYLPLVAETFELSRLVLHLLGPIVAVAVVTALPIILAAFSDLDHGDPSRGDTGPSYRTNAVIRYPSQHSPGARDSEEIRALVSRARRLIAAGELPPAPGADKVRRALGCGMDNARTVRDHLTHPDPK</sequence>
<keyword evidence="1" id="KW-1133">Transmembrane helix</keyword>
<proteinExistence type="predicted"/>
<keyword evidence="1" id="KW-0812">Transmembrane</keyword>
<evidence type="ECO:0000313" key="2">
    <source>
        <dbReference type="EMBL" id="GES06270.1"/>
    </source>
</evidence>
<accession>A0A5M3WDC9</accession>
<gene>
    <name evidence="2" type="ORF">Acor_83390</name>
</gene>
<dbReference type="AlphaFoldDB" id="A0A5M3WDC9"/>